<comment type="caution">
    <text evidence="1">The sequence shown here is derived from an EMBL/GenBank/DDBJ whole genome shotgun (WGS) entry which is preliminary data.</text>
</comment>
<dbReference type="EMBL" id="PVWO01000009">
    <property type="protein sequence ID" value="PSB59289.1"/>
    <property type="molecule type" value="Genomic_DNA"/>
</dbReference>
<name>A0A2T1GN53_9CYAN</name>
<gene>
    <name evidence="1" type="ORF">C7B77_01615</name>
</gene>
<keyword evidence="2" id="KW-1185">Reference proteome</keyword>
<organism evidence="1 2">
    <name type="scientific">Chamaesiphon polymorphus CCALA 037</name>
    <dbReference type="NCBI Taxonomy" id="2107692"/>
    <lineage>
        <taxon>Bacteria</taxon>
        <taxon>Bacillati</taxon>
        <taxon>Cyanobacteriota</taxon>
        <taxon>Cyanophyceae</taxon>
        <taxon>Gomontiellales</taxon>
        <taxon>Chamaesiphonaceae</taxon>
        <taxon>Chamaesiphon</taxon>
    </lineage>
</organism>
<accession>A0A2T1GN53</accession>
<sequence>MIVSFYNKTKSFIYKTQNRAFDLLWQKNYNSLLGIFNDLEYGSPKIADTVEIGDILPADRDRLAS</sequence>
<dbReference type="AlphaFoldDB" id="A0A2T1GN53"/>
<protein>
    <submittedName>
        <fullName evidence="1">Uncharacterized protein</fullName>
    </submittedName>
</protein>
<reference evidence="1 2" key="1">
    <citation type="submission" date="2018-03" db="EMBL/GenBank/DDBJ databases">
        <title>The ancient ancestry and fast evolution of plastids.</title>
        <authorList>
            <person name="Moore K.R."/>
            <person name="Magnabosco C."/>
            <person name="Momper L."/>
            <person name="Gold D.A."/>
            <person name="Bosak T."/>
            <person name="Fournier G.P."/>
        </authorList>
    </citation>
    <scope>NUCLEOTIDE SEQUENCE [LARGE SCALE GENOMIC DNA]</scope>
    <source>
        <strain evidence="1 2">CCALA 037</strain>
    </source>
</reference>
<dbReference type="Proteomes" id="UP000238937">
    <property type="component" value="Unassembled WGS sequence"/>
</dbReference>
<proteinExistence type="predicted"/>
<evidence type="ECO:0000313" key="1">
    <source>
        <dbReference type="EMBL" id="PSB59289.1"/>
    </source>
</evidence>
<evidence type="ECO:0000313" key="2">
    <source>
        <dbReference type="Proteomes" id="UP000238937"/>
    </source>
</evidence>